<dbReference type="EMBL" id="JACJIQ010000007">
    <property type="protein sequence ID" value="MBA9077450.1"/>
    <property type="molecule type" value="Genomic_DNA"/>
</dbReference>
<accession>A0A839GFY3</accession>
<dbReference type="AlphaFoldDB" id="A0A839GFY3"/>
<sequence>MPKLLTASATETQSPLCQFTQPTQNESEGQQVPVAELKARCDRYYHYLAALQPPQENTMLRAANFTVASILEMLQESPQSNFIRVYYGIKENGEHELFMAPITADGTPDTSEEAVYADDCCACPPMSNCSNDEFLSTL</sequence>
<organism evidence="1 2">
    <name type="scientific">Rufibacter quisquiliarum</name>
    <dbReference type="NCBI Taxonomy" id="1549639"/>
    <lineage>
        <taxon>Bacteria</taxon>
        <taxon>Pseudomonadati</taxon>
        <taxon>Bacteroidota</taxon>
        <taxon>Cytophagia</taxon>
        <taxon>Cytophagales</taxon>
        <taxon>Hymenobacteraceae</taxon>
        <taxon>Rufibacter</taxon>
    </lineage>
</organism>
<proteinExistence type="predicted"/>
<name>A0A839GFY3_9BACT</name>
<evidence type="ECO:0000313" key="2">
    <source>
        <dbReference type="Proteomes" id="UP000563094"/>
    </source>
</evidence>
<comment type="caution">
    <text evidence="1">The sequence shown here is derived from an EMBL/GenBank/DDBJ whole genome shotgun (WGS) entry which is preliminary data.</text>
</comment>
<dbReference type="RefSeq" id="WP_182512984.1">
    <property type="nucleotide sequence ID" value="NZ_JACJIQ010000007.1"/>
</dbReference>
<evidence type="ECO:0000313" key="1">
    <source>
        <dbReference type="EMBL" id="MBA9077450.1"/>
    </source>
</evidence>
<keyword evidence="2" id="KW-1185">Reference proteome</keyword>
<dbReference type="Proteomes" id="UP000563094">
    <property type="component" value="Unassembled WGS sequence"/>
</dbReference>
<reference evidence="1 2" key="1">
    <citation type="submission" date="2020-08" db="EMBL/GenBank/DDBJ databases">
        <title>Genomic Encyclopedia of Type Strains, Phase IV (KMG-IV): sequencing the most valuable type-strain genomes for metagenomic binning, comparative biology and taxonomic classification.</title>
        <authorList>
            <person name="Goeker M."/>
        </authorList>
    </citation>
    <scope>NUCLEOTIDE SEQUENCE [LARGE SCALE GENOMIC DNA]</scope>
    <source>
        <strain evidence="1 2">DSM 29854</strain>
    </source>
</reference>
<gene>
    <name evidence="1" type="ORF">FHS90_002163</name>
</gene>
<protein>
    <submittedName>
        <fullName evidence="1">Uncharacterized protein</fullName>
    </submittedName>
</protein>